<dbReference type="EMBL" id="GDKW01004216">
    <property type="protein sequence ID" value="JAI52379.1"/>
    <property type="molecule type" value="mRNA"/>
</dbReference>
<dbReference type="PANTHER" id="PTHR31434">
    <property type="entry name" value="S PHASE CYCLIN A-ASSOCIATED PROTEIN IN THE ENDOPLASMIC RETICULUM"/>
    <property type="match status" value="1"/>
</dbReference>
<proteinExistence type="evidence at transcript level"/>
<protein>
    <submittedName>
        <fullName evidence="1">Putative s phase cyclin a-associated protein in the endoplasmic reticulum-like isoform x2</fullName>
    </submittedName>
</protein>
<accession>A0A0P4VJR1</accession>
<feature type="non-terminal residue" evidence="1">
    <location>
        <position position="1"/>
    </location>
</feature>
<dbReference type="AlphaFoldDB" id="A0A0P4VJR1"/>
<organism evidence="1">
    <name type="scientific">Rhodnius neglectus</name>
    <dbReference type="NCBI Taxonomy" id="72488"/>
    <lineage>
        <taxon>Eukaryota</taxon>
        <taxon>Metazoa</taxon>
        <taxon>Ecdysozoa</taxon>
        <taxon>Arthropoda</taxon>
        <taxon>Hexapoda</taxon>
        <taxon>Insecta</taxon>
        <taxon>Pterygota</taxon>
        <taxon>Neoptera</taxon>
        <taxon>Paraneoptera</taxon>
        <taxon>Hemiptera</taxon>
        <taxon>Heteroptera</taxon>
        <taxon>Panheteroptera</taxon>
        <taxon>Cimicomorpha</taxon>
        <taxon>Reduviidae</taxon>
        <taxon>Triatominae</taxon>
        <taxon>Rhodnius</taxon>
    </lineage>
</organism>
<evidence type="ECO:0000313" key="1">
    <source>
        <dbReference type="EMBL" id="JAI52379.1"/>
    </source>
</evidence>
<dbReference type="PANTHER" id="PTHR31434:SF2">
    <property type="entry name" value="S PHASE CYCLIN A-ASSOCIATED PROTEIN IN THE ENDOPLASMIC RETICULUM"/>
    <property type="match status" value="1"/>
</dbReference>
<reference evidence="1" key="1">
    <citation type="journal article" date="2016" name="PLoS Negl. Trop. Dis.">
        <title>A Deep Insight into the Sialome of Rhodnius neglectus, a Vector of Chagas Disease.</title>
        <authorList>
            <person name="Santiago P.B."/>
            <person name="Assumpcao T.C."/>
            <person name="Araujo C.N."/>
            <person name="Bastos I.M."/>
            <person name="Neves D."/>
            <person name="Silva I.G."/>
            <person name="Charneau S."/>
            <person name="Queiroz R.M."/>
            <person name="Raiol T."/>
            <person name="Oliveira J.V."/>
            <person name="Sousa M.V."/>
            <person name="Calvo E."/>
            <person name="Ribeiro J.M."/>
            <person name="Santana J.M."/>
        </authorList>
    </citation>
    <scope>NUCLEOTIDE SEQUENCE</scope>
    <source>
        <tissue evidence="1">Salivary glands</tissue>
    </source>
</reference>
<name>A0A0P4VJR1_9HEMI</name>
<sequence>GTLSLLYEGIQKMSPTSSLPIYAKSVIHLLLSFAKLDIGAFQETLGAEGLALEVRAIASFLMSYCAVNADYDLMLQDVIEMVGYFAVHNLENQSLIQSGQQPTILQQLVSLPFNYFCESALKCKLFPTLIACSHNNSTNRAIVENECSYKELELFIQTPNIEEEIPLLKIFLAKNITKQEESHTNRETN</sequence>